<gene>
    <name evidence="3" type="ORF">GCM10011594_04000</name>
</gene>
<dbReference type="GO" id="GO:0019310">
    <property type="term" value="P:inositol catabolic process"/>
    <property type="evidence" value="ECO:0007669"/>
    <property type="project" value="InterPro"/>
</dbReference>
<dbReference type="NCBIfam" id="TIGR04378">
    <property type="entry name" value="myo_inos_iolB"/>
    <property type="match status" value="1"/>
</dbReference>
<evidence type="ECO:0000313" key="3">
    <source>
        <dbReference type="EMBL" id="GGL87557.1"/>
    </source>
</evidence>
<dbReference type="Proteomes" id="UP000655208">
    <property type="component" value="Unassembled WGS sequence"/>
</dbReference>
<dbReference type="InterPro" id="IPR021120">
    <property type="entry name" value="KduI/IolB_isomerase"/>
</dbReference>
<sequence length="345" mass="36313">MAAHLPDRGRHHLPAGTTGDTGAAGADLPGASGTDQPGASGADQPGASGTDQPGTSGAVVEVDVTPETAGWAWSGLRVLRLAPGVPATVATGDLETLVLPLSGGLEVRCDGDRLELAGRPDPFSGITDFAYLPIGAQAELESVSGAVVALPAARATRRLPFRYGPADEVPVELRGAGACSRQVVNFATPEAFETDRLIACEVLTPAGNWSSYPPHKHDEAAPHESELEEIYYYRFRSVAPVPVSGCEAGYQRVYGTPERPIDVLAALGDGDVVLIPHGWHGPSMASPGHDMYYLNVMAGPGERAWRISDDPDHGWIRQVWAAQEVDPRLPLYRLPARPADGGTGR</sequence>
<name>A0A917WB41_9ACTN</name>
<reference evidence="3" key="2">
    <citation type="submission" date="2020-09" db="EMBL/GenBank/DDBJ databases">
        <authorList>
            <person name="Sun Q."/>
            <person name="Zhou Y."/>
        </authorList>
    </citation>
    <scope>NUCLEOTIDE SEQUENCE</scope>
    <source>
        <strain evidence="3">CGMCC 4.7308</strain>
    </source>
</reference>
<evidence type="ECO:0000256" key="1">
    <source>
        <dbReference type="ARBA" id="ARBA00023235"/>
    </source>
</evidence>
<protein>
    <submittedName>
        <fullName evidence="3">5-deoxy-glucuronate isomerase</fullName>
    </submittedName>
</protein>
<keyword evidence="4" id="KW-1185">Reference proteome</keyword>
<dbReference type="InterPro" id="IPR024203">
    <property type="entry name" value="Deoxy-glucuronate_isom_IolB"/>
</dbReference>
<dbReference type="RefSeq" id="WP_188939801.1">
    <property type="nucleotide sequence ID" value="NZ_BMNA01000001.1"/>
</dbReference>
<dbReference type="InterPro" id="IPR011051">
    <property type="entry name" value="RmlC_Cupin_sf"/>
</dbReference>
<feature type="region of interest" description="Disordered" evidence="2">
    <location>
        <begin position="1"/>
        <end position="57"/>
    </location>
</feature>
<dbReference type="PANTHER" id="PTHR39193:SF1">
    <property type="entry name" value="5-DEOXY-GLUCURONATE ISOMERASE"/>
    <property type="match status" value="1"/>
</dbReference>
<dbReference type="EMBL" id="BMNA01000001">
    <property type="protein sequence ID" value="GGL87557.1"/>
    <property type="molecule type" value="Genomic_DNA"/>
</dbReference>
<dbReference type="SUPFAM" id="SSF51182">
    <property type="entry name" value="RmlC-like cupins"/>
    <property type="match status" value="1"/>
</dbReference>
<evidence type="ECO:0000313" key="4">
    <source>
        <dbReference type="Proteomes" id="UP000655208"/>
    </source>
</evidence>
<evidence type="ECO:0000256" key="2">
    <source>
        <dbReference type="SAM" id="MobiDB-lite"/>
    </source>
</evidence>
<dbReference type="AlphaFoldDB" id="A0A917WB41"/>
<dbReference type="GO" id="GO:0008880">
    <property type="term" value="F:glucuronate isomerase activity"/>
    <property type="evidence" value="ECO:0007669"/>
    <property type="project" value="InterPro"/>
</dbReference>
<feature type="compositionally biased region" description="Low complexity" evidence="2">
    <location>
        <begin position="14"/>
        <end position="31"/>
    </location>
</feature>
<dbReference type="Pfam" id="PF04962">
    <property type="entry name" value="KduI"/>
    <property type="match status" value="1"/>
</dbReference>
<reference evidence="3" key="1">
    <citation type="journal article" date="2014" name="Int. J. Syst. Evol. Microbiol.">
        <title>Complete genome sequence of Corynebacterium casei LMG S-19264T (=DSM 44701T), isolated from a smear-ripened cheese.</title>
        <authorList>
            <consortium name="US DOE Joint Genome Institute (JGI-PGF)"/>
            <person name="Walter F."/>
            <person name="Albersmeier A."/>
            <person name="Kalinowski J."/>
            <person name="Ruckert C."/>
        </authorList>
    </citation>
    <scope>NUCLEOTIDE SEQUENCE</scope>
    <source>
        <strain evidence="3">CGMCC 4.7308</strain>
    </source>
</reference>
<dbReference type="InterPro" id="IPR014710">
    <property type="entry name" value="RmlC-like_jellyroll"/>
</dbReference>
<proteinExistence type="predicted"/>
<keyword evidence="1 3" id="KW-0413">Isomerase</keyword>
<comment type="caution">
    <text evidence="3">The sequence shown here is derived from an EMBL/GenBank/DDBJ whole genome shotgun (WGS) entry which is preliminary data.</text>
</comment>
<organism evidence="3 4">
    <name type="scientific">Nakamurella endophytica</name>
    <dbReference type="NCBI Taxonomy" id="1748367"/>
    <lineage>
        <taxon>Bacteria</taxon>
        <taxon>Bacillati</taxon>
        <taxon>Actinomycetota</taxon>
        <taxon>Actinomycetes</taxon>
        <taxon>Nakamurellales</taxon>
        <taxon>Nakamurellaceae</taxon>
        <taxon>Nakamurella</taxon>
    </lineage>
</organism>
<dbReference type="PANTHER" id="PTHR39193">
    <property type="entry name" value="5-DEOXY-GLUCURONATE ISOMERASE"/>
    <property type="match status" value="1"/>
</dbReference>
<dbReference type="Gene3D" id="2.60.120.10">
    <property type="entry name" value="Jelly Rolls"/>
    <property type="match status" value="2"/>
</dbReference>
<accession>A0A917WB41</accession>